<dbReference type="Pfam" id="PF13529">
    <property type="entry name" value="Peptidase_C39_2"/>
    <property type="match status" value="1"/>
</dbReference>
<comment type="caution">
    <text evidence="3">The sequence shown here is derived from an EMBL/GenBank/DDBJ whole genome shotgun (WGS) entry which is preliminary data.</text>
</comment>
<evidence type="ECO:0000256" key="1">
    <source>
        <dbReference type="SAM" id="MobiDB-lite"/>
    </source>
</evidence>
<feature type="region of interest" description="Disordered" evidence="1">
    <location>
        <begin position="39"/>
        <end position="59"/>
    </location>
</feature>
<organism evidence="3 4">
    <name type="scientific">Candidatus Andersenbacteria bacterium RIFCSPHIGHO2_12_FULL_45_11</name>
    <dbReference type="NCBI Taxonomy" id="1797281"/>
    <lineage>
        <taxon>Bacteria</taxon>
        <taxon>Candidatus Anderseniibacteriota</taxon>
    </lineage>
</organism>
<dbReference type="Proteomes" id="UP000177528">
    <property type="component" value="Unassembled WGS sequence"/>
</dbReference>
<dbReference type="InterPro" id="IPR039564">
    <property type="entry name" value="Peptidase_C39-like"/>
</dbReference>
<evidence type="ECO:0000259" key="2">
    <source>
        <dbReference type="Pfam" id="PF13529"/>
    </source>
</evidence>
<reference evidence="3 4" key="1">
    <citation type="journal article" date="2016" name="Nat. Commun.">
        <title>Thousands of microbial genomes shed light on interconnected biogeochemical processes in an aquifer system.</title>
        <authorList>
            <person name="Anantharaman K."/>
            <person name="Brown C.T."/>
            <person name="Hug L.A."/>
            <person name="Sharon I."/>
            <person name="Castelle C.J."/>
            <person name="Probst A.J."/>
            <person name="Thomas B.C."/>
            <person name="Singh A."/>
            <person name="Wilkins M.J."/>
            <person name="Karaoz U."/>
            <person name="Brodie E.L."/>
            <person name="Williams K.H."/>
            <person name="Hubbard S.S."/>
            <person name="Banfield J.F."/>
        </authorList>
    </citation>
    <scope>NUCLEOTIDE SEQUENCE [LARGE SCALE GENOMIC DNA]</scope>
</reference>
<dbReference type="EMBL" id="MHHR01000030">
    <property type="protein sequence ID" value="OGY33440.1"/>
    <property type="molecule type" value="Genomic_DNA"/>
</dbReference>
<accession>A0A1G1X1K9</accession>
<sequence length="251" mass="27381">MVKVFLSGVIIVAGIAGYMMWPHEEVTVKPAAQPVLPTPLFTPTPSATPTSTPKPTALPIPQPYDVPFTAQAPTANWGDKLYQNACEESSILMAARWLAGDTITPQYALVEIRVLADRAKALFGNHLDESARDTATLAQDYLPDASVELIEQAASKDIINSISSGKVVLVPLNGKMLKNPYYKPPGPLRHMLVVKGYDSNTKEFITNDPGTRVGKGYRYNEDVLFAAMHDWDTGDNAQVYPDRKVVIAIGQ</sequence>
<name>A0A1G1X1K9_9BACT</name>
<gene>
    <name evidence="3" type="ORF">A3D99_04840</name>
</gene>
<proteinExistence type="predicted"/>
<evidence type="ECO:0000313" key="3">
    <source>
        <dbReference type="EMBL" id="OGY33440.1"/>
    </source>
</evidence>
<feature type="domain" description="Peptidase C39-like" evidence="2">
    <location>
        <begin position="65"/>
        <end position="209"/>
    </location>
</feature>
<dbReference type="Gene3D" id="3.90.70.10">
    <property type="entry name" value="Cysteine proteinases"/>
    <property type="match status" value="1"/>
</dbReference>
<protein>
    <recommendedName>
        <fullName evidence="2">Peptidase C39-like domain-containing protein</fullName>
    </recommendedName>
</protein>
<dbReference type="AlphaFoldDB" id="A0A1G1X1K9"/>
<evidence type="ECO:0000313" key="4">
    <source>
        <dbReference type="Proteomes" id="UP000177528"/>
    </source>
</evidence>
<feature type="compositionally biased region" description="Low complexity" evidence="1">
    <location>
        <begin position="43"/>
        <end position="55"/>
    </location>
</feature>